<dbReference type="HOGENOM" id="CLU_2506150_0_0_12"/>
<gene>
    <name evidence="1" type="ORF">BVAVS116_H0003</name>
</gene>
<sequence length="85" mass="10069">MLTKNNKNNSKNVDLLDQLFSYRATYIKREALIVYLNIKSKVNMMNHLFIMNYAKLDPLFSRAIPVNKDLKKDYNKNQKKIGFLL</sequence>
<organism evidence="1 2">
    <name type="scientific">Borreliella valaisiana VS116</name>
    <dbReference type="NCBI Taxonomy" id="445987"/>
    <lineage>
        <taxon>Bacteria</taxon>
        <taxon>Pseudomonadati</taxon>
        <taxon>Spirochaetota</taxon>
        <taxon>Spirochaetia</taxon>
        <taxon>Spirochaetales</taxon>
        <taxon>Borreliaceae</taxon>
        <taxon>Borreliella</taxon>
    </lineage>
</organism>
<reference evidence="1 2" key="1">
    <citation type="journal article" date="2012" name="J. Bacteriol.">
        <title>Whole-Genome Sequences of Borrelia bissettii, Borrelia valaisiana, and Borrelia spielmanii.</title>
        <authorList>
            <person name="Schutzer S.E."/>
            <person name="Fraser-Liggett C.M."/>
            <person name="Qiu W.G."/>
            <person name="Kraiczy P."/>
            <person name="Mongodin E.F."/>
            <person name="Dunn J.J."/>
            <person name="Luft B.J."/>
            <person name="Casjens S.R."/>
        </authorList>
    </citation>
    <scope>NUCLEOTIDE SEQUENCE [LARGE SCALE GENOMIC DNA]</scope>
    <source>
        <strain evidence="1 2">VS116</strain>
        <plasmid evidence="1">VS116_lp28-3</plasmid>
    </source>
</reference>
<dbReference type="Proteomes" id="UP000006163">
    <property type="component" value="Plasmid VS116_lp28-3"/>
</dbReference>
<proteinExistence type="predicted"/>
<accession>C0R960</accession>
<name>C0R960_BORVA</name>
<keyword evidence="1" id="KW-0614">Plasmid</keyword>
<dbReference type="AlphaFoldDB" id="C0R960"/>
<dbReference type="EMBL" id="CP001440">
    <property type="protein sequence ID" value="ACN52941.1"/>
    <property type="molecule type" value="Genomic_DNA"/>
</dbReference>
<keyword evidence="2" id="KW-1185">Reference proteome</keyword>
<protein>
    <submittedName>
        <fullName evidence="1">Uncharacterized protein</fullName>
    </submittedName>
</protein>
<evidence type="ECO:0000313" key="2">
    <source>
        <dbReference type="Proteomes" id="UP000006163"/>
    </source>
</evidence>
<evidence type="ECO:0000313" key="1">
    <source>
        <dbReference type="EMBL" id="ACN52941.1"/>
    </source>
</evidence>
<geneLocation type="plasmid" evidence="1 2">
    <name>VS116_lp28-3</name>
</geneLocation>